<feature type="region of interest" description="Disordered" evidence="1">
    <location>
        <begin position="19"/>
        <end position="87"/>
    </location>
</feature>
<proteinExistence type="predicted"/>
<dbReference type="Proteomes" id="UP001292094">
    <property type="component" value="Unassembled WGS sequence"/>
</dbReference>
<gene>
    <name evidence="2" type="ORF">Pmani_012318</name>
</gene>
<evidence type="ECO:0000313" key="3">
    <source>
        <dbReference type="Proteomes" id="UP001292094"/>
    </source>
</evidence>
<keyword evidence="3" id="KW-1185">Reference proteome</keyword>
<reference evidence="2" key="1">
    <citation type="submission" date="2023-11" db="EMBL/GenBank/DDBJ databases">
        <title>Genome assemblies of two species of porcelain crab, Petrolisthes cinctipes and Petrolisthes manimaculis (Anomura: Porcellanidae).</title>
        <authorList>
            <person name="Angst P."/>
        </authorList>
    </citation>
    <scope>NUCLEOTIDE SEQUENCE</scope>
    <source>
        <strain evidence="2">PB745_02</strain>
        <tissue evidence="2">Gill</tissue>
    </source>
</reference>
<protein>
    <submittedName>
        <fullName evidence="2">Uncharacterized protein</fullName>
    </submittedName>
</protein>
<name>A0AAE1PY41_9EUCA</name>
<comment type="caution">
    <text evidence="2">The sequence shown here is derived from an EMBL/GenBank/DDBJ whole genome shotgun (WGS) entry which is preliminary data.</text>
</comment>
<evidence type="ECO:0000313" key="2">
    <source>
        <dbReference type="EMBL" id="KAK4316543.1"/>
    </source>
</evidence>
<sequence>MAGRGSDFSRVSDSLPLTALPSASSLVTSTPRVQPARARKSPARLSDSATARELGDISDLSLGSEDHDSIYDTEWQHDQSSSEEEVCDAISHTALPSTSGVHDVSDVAAPVAIPSTSGVGALRGSLGDILLSPISATSHVVA</sequence>
<organism evidence="2 3">
    <name type="scientific">Petrolisthes manimaculis</name>
    <dbReference type="NCBI Taxonomy" id="1843537"/>
    <lineage>
        <taxon>Eukaryota</taxon>
        <taxon>Metazoa</taxon>
        <taxon>Ecdysozoa</taxon>
        <taxon>Arthropoda</taxon>
        <taxon>Crustacea</taxon>
        <taxon>Multicrustacea</taxon>
        <taxon>Malacostraca</taxon>
        <taxon>Eumalacostraca</taxon>
        <taxon>Eucarida</taxon>
        <taxon>Decapoda</taxon>
        <taxon>Pleocyemata</taxon>
        <taxon>Anomura</taxon>
        <taxon>Galatheoidea</taxon>
        <taxon>Porcellanidae</taxon>
        <taxon>Petrolisthes</taxon>
    </lineage>
</organism>
<dbReference type="AlphaFoldDB" id="A0AAE1PY41"/>
<dbReference type="EMBL" id="JAWZYT010001013">
    <property type="protein sequence ID" value="KAK4316543.1"/>
    <property type="molecule type" value="Genomic_DNA"/>
</dbReference>
<accession>A0AAE1PY41</accession>
<feature type="compositionally biased region" description="Basic and acidic residues" evidence="1">
    <location>
        <begin position="64"/>
        <end position="77"/>
    </location>
</feature>
<evidence type="ECO:0000256" key="1">
    <source>
        <dbReference type="SAM" id="MobiDB-lite"/>
    </source>
</evidence>
<feature type="compositionally biased region" description="Low complexity" evidence="1">
    <location>
        <begin position="19"/>
        <end position="31"/>
    </location>
</feature>